<accession>A0ABZ0CSJ8</accession>
<dbReference type="CDD" id="cd12131">
    <property type="entry name" value="HGbI-like"/>
    <property type="match status" value="1"/>
</dbReference>
<evidence type="ECO:0000313" key="8">
    <source>
        <dbReference type="Proteomes" id="UP001303946"/>
    </source>
</evidence>
<sequence>MDEYTNQLVKESWDLVEPIAPRAAELFYANLFRLDPSLKPLFKGDLLVQGEKLMKMIGVAVGLLGQPQLLLPALQTLGRRHADYGVRDEHYDTVGTALLATLQQGIGVAFTPEVREAWIDVYGVLSRTMKEAARVAA</sequence>
<keyword evidence="3" id="KW-0479">Metal-binding</keyword>
<dbReference type="Proteomes" id="UP001303946">
    <property type="component" value="Chromosome"/>
</dbReference>
<name>A0ABZ0CSJ8_9BURK</name>
<keyword evidence="1 5" id="KW-0349">Heme</keyword>
<keyword evidence="2 5" id="KW-0561">Oxygen transport</keyword>
<dbReference type="PRINTS" id="PR01907">
    <property type="entry name" value="WORMGLOBIN"/>
</dbReference>
<evidence type="ECO:0000256" key="2">
    <source>
        <dbReference type="ARBA" id="ARBA00022621"/>
    </source>
</evidence>
<keyword evidence="8" id="KW-1185">Reference proteome</keyword>
<evidence type="ECO:0000256" key="3">
    <source>
        <dbReference type="ARBA" id="ARBA00022723"/>
    </source>
</evidence>
<keyword evidence="5" id="KW-0813">Transport</keyword>
<feature type="domain" description="Globin" evidence="6">
    <location>
        <begin position="1"/>
        <end position="134"/>
    </location>
</feature>
<dbReference type="Gene3D" id="1.10.490.10">
    <property type="entry name" value="Globins"/>
    <property type="match status" value="1"/>
</dbReference>
<organism evidence="7 8">
    <name type="scientific">Piscinibacter gummiphilus</name>
    <dbReference type="NCBI Taxonomy" id="946333"/>
    <lineage>
        <taxon>Bacteria</taxon>
        <taxon>Pseudomonadati</taxon>
        <taxon>Pseudomonadota</taxon>
        <taxon>Betaproteobacteria</taxon>
        <taxon>Burkholderiales</taxon>
        <taxon>Sphaerotilaceae</taxon>
        <taxon>Piscinibacter</taxon>
    </lineage>
</organism>
<dbReference type="PROSITE" id="PS01033">
    <property type="entry name" value="GLOBIN"/>
    <property type="match status" value="1"/>
</dbReference>
<protein>
    <submittedName>
        <fullName evidence="7">Globin family protein</fullName>
    </submittedName>
</protein>
<keyword evidence="4" id="KW-0408">Iron</keyword>
<dbReference type="Pfam" id="PF00042">
    <property type="entry name" value="Globin"/>
    <property type="match status" value="1"/>
</dbReference>
<evidence type="ECO:0000259" key="6">
    <source>
        <dbReference type="PROSITE" id="PS01033"/>
    </source>
</evidence>
<gene>
    <name evidence="7" type="ORF">RXV79_23920</name>
</gene>
<dbReference type="RefSeq" id="WP_316700586.1">
    <property type="nucleotide sequence ID" value="NZ_CP136336.1"/>
</dbReference>
<dbReference type="EMBL" id="CP136336">
    <property type="protein sequence ID" value="WOB07937.1"/>
    <property type="molecule type" value="Genomic_DNA"/>
</dbReference>
<evidence type="ECO:0000256" key="5">
    <source>
        <dbReference type="RuleBase" id="RU000356"/>
    </source>
</evidence>
<comment type="similarity">
    <text evidence="5">Belongs to the globin family.</text>
</comment>
<dbReference type="PANTHER" id="PTHR43396:SF3">
    <property type="entry name" value="FLAVOHEMOPROTEIN"/>
    <property type="match status" value="1"/>
</dbReference>
<reference evidence="7 8" key="1">
    <citation type="submission" date="2023-10" db="EMBL/GenBank/DDBJ databases">
        <title>Bacteria for the degradation of biodegradable plastic PBAT(Polybutylene adipate terephthalate).</title>
        <authorList>
            <person name="Weon H.-Y."/>
            <person name="Yeon J."/>
        </authorList>
    </citation>
    <scope>NUCLEOTIDE SEQUENCE [LARGE SCALE GENOMIC DNA]</scope>
    <source>
        <strain evidence="7 8">SBD 7-3</strain>
    </source>
</reference>
<proteinExistence type="inferred from homology"/>
<dbReference type="InterPro" id="IPR012292">
    <property type="entry name" value="Globin/Proto"/>
</dbReference>
<dbReference type="SUPFAM" id="SSF46458">
    <property type="entry name" value="Globin-like"/>
    <property type="match status" value="1"/>
</dbReference>
<evidence type="ECO:0000256" key="1">
    <source>
        <dbReference type="ARBA" id="ARBA00022617"/>
    </source>
</evidence>
<evidence type="ECO:0000256" key="4">
    <source>
        <dbReference type="ARBA" id="ARBA00023004"/>
    </source>
</evidence>
<dbReference type="PANTHER" id="PTHR43396">
    <property type="entry name" value="FLAVOHEMOPROTEIN"/>
    <property type="match status" value="1"/>
</dbReference>
<dbReference type="InterPro" id="IPR009050">
    <property type="entry name" value="Globin-like_sf"/>
</dbReference>
<evidence type="ECO:0000313" key="7">
    <source>
        <dbReference type="EMBL" id="WOB07937.1"/>
    </source>
</evidence>
<dbReference type="InterPro" id="IPR000971">
    <property type="entry name" value="Globin"/>
</dbReference>